<protein>
    <submittedName>
        <fullName evidence="1">Uncharacterized protein</fullName>
    </submittedName>
</protein>
<dbReference type="Proteomes" id="UP000676336">
    <property type="component" value="Unassembled WGS sequence"/>
</dbReference>
<proteinExistence type="predicted"/>
<comment type="caution">
    <text evidence="1">The sequence shown here is derived from an EMBL/GenBank/DDBJ whole genome shotgun (WGS) entry which is preliminary data.</text>
</comment>
<reference evidence="1" key="1">
    <citation type="submission" date="2021-02" db="EMBL/GenBank/DDBJ databases">
        <authorList>
            <person name="Nowell W R."/>
        </authorList>
    </citation>
    <scope>NUCLEOTIDE SEQUENCE</scope>
</reference>
<name>A0A816QRL5_9BILA</name>
<evidence type="ECO:0000313" key="1">
    <source>
        <dbReference type="EMBL" id="CAF2064304.1"/>
    </source>
</evidence>
<gene>
    <name evidence="1" type="ORF">MBJ925_LOCUS15515</name>
    <name evidence="2" type="ORF">SMN809_LOCUS4208</name>
</gene>
<evidence type="ECO:0000313" key="2">
    <source>
        <dbReference type="EMBL" id="CAF3854535.1"/>
    </source>
</evidence>
<accession>A0A816QRL5</accession>
<dbReference type="EMBL" id="CAJOBI010000947">
    <property type="protein sequence ID" value="CAF3854535.1"/>
    <property type="molecule type" value="Genomic_DNA"/>
</dbReference>
<sequence>MLKDYQINSDALIEWLIPFHLIEQYADYLNSTSNSRMDDIFICNCTKSRIGTNCEYESVSITTDASRFVKGQRPKTTISYETLTSFIDDLICNGNVAALE</sequence>
<dbReference type="AlphaFoldDB" id="A0A816QRL5"/>
<organism evidence="1 3">
    <name type="scientific">Rotaria magnacalcarata</name>
    <dbReference type="NCBI Taxonomy" id="392030"/>
    <lineage>
        <taxon>Eukaryota</taxon>
        <taxon>Metazoa</taxon>
        <taxon>Spiralia</taxon>
        <taxon>Gnathifera</taxon>
        <taxon>Rotifera</taxon>
        <taxon>Eurotatoria</taxon>
        <taxon>Bdelloidea</taxon>
        <taxon>Philodinida</taxon>
        <taxon>Philodinidae</taxon>
        <taxon>Rotaria</taxon>
    </lineage>
</organism>
<dbReference type="EMBL" id="CAJNRE010007308">
    <property type="protein sequence ID" value="CAF2064304.1"/>
    <property type="molecule type" value="Genomic_DNA"/>
</dbReference>
<dbReference type="Proteomes" id="UP000663824">
    <property type="component" value="Unassembled WGS sequence"/>
</dbReference>
<evidence type="ECO:0000313" key="3">
    <source>
        <dbReference type="Proteomes" id="UP000663824"/>
    </source>
</evidence>